<feature type="compositionally biased region" description="Low complexity" evidence="1">
    <location>
        <begin position="143"/>
        <end position="155"/>
    </location>
</feature>
<feature type="compositionally biased region" description="Polar residues" evidence="1">
    <location>
        <begin position="20"/>
        <end position="33"/>
    </location>
</feature>
<comment type="caution">
    <text evidence="2">The sequence shown here is derived from an EMBL/GenBank/DDBJ whole genome shotgun (WGS) entry which is preliminary data.</text>
</comment>
<feature type="compositionally biased region" description="Basic and acidic residues" evidence="1">
    <location>
        <begin position="171"/>
        <end position="183"/>
    </location>
</feature>
<feature type="compositionally biased region" description="Basic and acidic residues" evidence="1">
    <location>
        <begin position="115"/>
        <end position="141"/>
    </location>
</feature>
<keyword evidence="3" id="KW-1185">Reference proteome</keyword>
<gene>
    <name evidence="2" type="ORF">O3G_MSEX004481</name>
</gene>
<name>A0A922CH22_MANSE</name>
<feature type="compositionally biased region" description="Polar residues" evidence="1">
    <location>
        <begin position="190"/>
        <end position="200"/>
    </location>
</feature>
<organism evidence="2 3">
    <name type="scientific">Manduca sexta</name>
    <name type="common">Tobacco hawkmoth</name>
    <name type="synonym">Tobacco hornworm</name>
    <dbReference type="NCBI Taxonomy" id="7130"/>
    <lineage>
        <taxon>Eukaryota</taxon>
        <taxon>Metazoa</taxon>
        <taxon>Ecdysozoa</taxon>
        <taxon>Arthropoda</taxon>
        <taxon>Hexapoda</taxon>
        <taxon>Insecta</taxon>
        <taxon>Pterygota</taxon>
        <taxon>Neoptera</taxon>
        <taxon>Endopterygota</taxon>
        <taxon>Lepidoptera</taxon>
        <taxon>Glossata</taxon>
        <taxon>Ditrysia</taxon>
        <taxon>Bombycoidea</taxon>
        <taxon>Sphingidae</taxon>
        <taxon>Sphinginae</taxon>
        <taxon>Sphingini</taxon>
        <taxon>Manduca</taxon>
    </lineage>
</organism>
<evidence type="ECO:0000313" key="3">
    <source>
        <dbReference type="Proteomes" id="UP000791440"/>
    </source>
</evidence>
<reference evidence="2" key="1">
    <citation type="journal article" date="2016" name="Insect Biochem. Mol. Biol.">
        <title>Multifaceted biological insights from a draft genome sequence of the tobacco hornworm moth, Manduca sexta.</title>
        <authorList>
            <person name="Kanost M.R."/>
            <person name="Arrese E.L."/>
            <person name="Cao X."/>
            <person name="Chen Y.R."/>
            <person name="Chellapilla S."/>
            <person name="Goldsmith M.R."/>
            <person name="Grosse-Wilde E."/>
            <person name="Heckel D.G."/>
            <person name="Herndon N."/>
            <person name="Jiang H."/>
            <person name="Papanicolaou A."/>
            <person name="Qu J."/>
            <person name="Soulages J.L."/>
            <person name="Vogel H."/>
            <person name="Walters J."/>
            <person name="Waterhouse R.M."/>
            <person name="Ahn S.J."/>
            <person name="Almeida F.C."/>
            <person name="An C."/>
            <person name="Aqrawi P."/>
            <person name="Bretschneider A."/>
            <person name="Bryant W.B."/>
            <person name="Bucks S."/>
            <person name="Chao H."/>
            <person name="Chevignon G."/>
            <person name="Christen J.M."/>
            <person name="Clarke D.F."/>
            <person name="Dittmer N.T."/>
            <person name="Ferguson L.C.F."/>
            <person name="Garavelou S."/>
            <person name="Gordon K.H.J."/>
            <person name="Gunaratna R.T."/>
            <person name="Han Y."/>
            <person name="Hauser F."/>
            <person name="He Y."/>
            <person name="Heidel-Fischer H."/>
            <person name="Hirsh A."/>
            <person name="Hu Y."/>
            <person name="Jiang H."/>
            <person name="Kalra D."/>
            <person name="Klinner C."/>
            <person name="Konig C."/>
            <person name="Kovar C."/>
            <person name="Kroll A.R."/>
            <person name="Kuwar S.S."/>
            <person name="Lee S.L."/>
            <person name="Lehman R."/>
            <person name="Li K."/>
            <person name="Li Z."/>
            <person name="Liang H."/>
            <person name="Lovelace S."/>
            <person name="Lu Z."/>
            <person name="Mansfield J.H."/>
            <person name="McCulloch K.J."/>
            <person name="Mathew T."/>
            <person name="Morton B."/>
            <person name="Muzny D.M."/>
            <person name="Neunemann D."/>
            <person name="Ongeri F."/>
            <person name="Pauchet Y."/>
            <person name="Pu L.L."/>
            <person name="Pyrousis I."/>
            <person name="Rao X.J."/>
            <person name="Redding A."/>
            <person name="Roesel C."/>
            <person name="Sanchez-Gracia A."/>
            <person name="Schaack S."/>
            <person name="Shukla A."/>
            <person name="Tetreau G."/>
            <person name="Wang Y."/>
            <person name="Xiong G.H."/>
            <person name="Traut W."/>
            <person name="Walsh T.K."/>
            <person name="Worley K.C."/>
            <person name="Wu D."/>
            <person name="Wu W."/>
            <person name="Wu Y.Q."/>
            <person name="Zhang X."/>
            <person name="Zou Z."/>
            <person name="Zucker H."/>
            <person name="Briscoe A.D."/>
            <person name="Burmester T."/>
            <person name="Clem R.J."/>
            <person name="Feyereisen R."/>
            <person name="Grimmelikhuijzen C.J.P."/>
            <person name="Hamodrakas S.J."/>
            <person name="Hansson B.S."/>
            <person name="Huguet E."/>
            <person name="Jermiin L.S."/>
            <person name="Lan Q."/>
            <person name="Lehman H.K."/>
            <person name="Lorenzen M."/>
            <person name="Merzendorfer H."/>
            <person name="Michalopoulos I."/>
            <person name="Morton D.B."/>
            <person name="Muthukrishnan S."/>
            <person name="Oakeshott J.G."/>
            <person name="Palmer W."/>
            <person name="Park Y."/>
            <person name="Passarelli A.L."/>
            <person name="Rozas J."/>
            <person name="Schwartz L.M."/>
            <person name="Smith W."/>
            <person name="Southgate A."/>
            <person name="Vilcinskas A."/>
            <person name="Vogt R."/>
            <person name="Wang P."/>
            <person name="Werren J."/>
            <person name="Yu X.Q."/>
            <person name="Zhou J.J."/>
            <person name="Brown S.J."/>
            <person name="Scherer S.E."/>
            <person name="Richards S."/>
            <person name="Blissard G.W."/>
        </authorList>
    </citation>
    <scope>NUCLEOTIDE SEQUENCE</scope>
</reference>
<accession>A0A922CH22</accession>
<evidence type="ECO:0000313" key="2">
    <source>
        <dbReference type="EMBL" id="KAG6446540.1"/>
    </source>
</evidence>
<proteinExistence type="predicted"/>
<feature type="region of interest" description="Disordered" evidence="1">
    <location>
        <begin position="113"/>
        <end position="209"/>
    </location>
</feature>
<feature type="region of interest" description="Disordered" evidence="1">
    <location>
        <begin position="52"/>
        <end position="71"/>
    </location>
</feature>
<dbReference type="Proteomes" id="UP000791440">
    <property type="component" value="Unassembled WGS sequence"/>
</dbReference>
<evidence type="ECO:0000256" key="1">
    <source>
        <dbReference type="SAM" id="MobiDB-lite"/>
    </source>
</evidence>
<dbReference type="AlphaFoldDB" id="A0A922CH22"/>
<feature type="compositionally biased region" description="Low complexity" evidence="1">
    <location>
        <begin position="1"/>
        <end position="19"/>
    </location>
</feature>
<sequence length="209" mass="22626">MTPTGSKISSIPSTSFSKTYITPSISTPKNSKAPSGFGIIWLPGRRHNKKKDVVWNPHNYDGSKERAPSMYSFMSGDSQAYKKKEEEIDLLASDKNKSPVAMNVGTVVAVADAASDTKELENPEDKQGFAKYERTESKEAAGDTNNDQDSNSSNKDYLENKGGTNTYTEPAEGKGTDYGDKVDSVYLKPSSPSKARSTASAEDDDCGLL</sequence>
<dbReference type="EMBL" id="JH668333">
    <property type="protein sequence ID" value="KAG6446540.1"/>
    <property type="molecule type" value="Genomic_DNA"/>
</dbReference>
<feature type="region of interest" description="Disordered" evidence="1">
    <location>
        <begin position="1"/>
        <end position="34"/>
    </location>
</feature>
<protein>
    <submittedName>
        <fullName evidence="2">Uncharacterized protein</fullName>
    </submittedName>
</protein>
<reference evidence="2" key="2">
    <citation type="submission" date="2020-12" db="EMBL/GenBank/DDBJ databases">
        <authorList>
            <person name="Kanost M."/>
        </authorList>
    </citation>
    <scope>NUCLEOTIDE SEQUENCE</scope>
</reference>